<evidence type="ECO:0008006" key="4">
    <source>
        <dbReference type="Google" id="ProtNLM"/>
    </source>
</evidence>
<protein>
    <recommendedName>
        <fullName evidence="4">Secreted protein</fullName>
    </recommendedName>
</protein>
<proteinExistence type="predicted"/>
<name>A0A9P8VFR3_9PEZI</name>
<gene>
    <name evidence="2" type="ORF">F5X68DRAFT_203532</name>
</gene>
<evidence type="ECO:0000313" key="3">
    <source>
        <dbReference type="Proteomes" id="UP000770015"/>
    </source>
</evidence>
<feature type="chain" id="PRO_5040414908" description="Secreted protein" evidence="1">
    <location>
        <begin position="29"/>
        <end position="70"/>
    </location>
</feature>
<keyword evidence="3" id="KW-1185">Reference proteome</keyword>
<accession>A0A9P8VFR3</accession>
<organism evidence="2 3">
    <name type="scientific">Plectosphaerella plurivora</name>
    <dbReference type="NCBI Taxonomy" id="936078"/>
    <lineage>
        <taxon>Eukaryota</taxon>
        <taxon>Fungi</taxon>
        <taxon>Dikarya</taxon>
        <taxon>Ascomycota</taxon>
        <taxon>Pezizomycotina</taxon>
        <taxon>Sordariomycetes</taxon>
        <taxon>Hypocreomycetidae</taxon>
        <taxon>Glomerellales</taxon>
        <taxon>Plectosphaerellaceae</taxon>
        <taxon>Plectosphaerella</taxon>
    </lineage>
</organism>
<evidence type="ECO:0000313" key="2">
    <source>
        <dbReference type="EMBL" id="KAH6690694.1"/>
    </source>
</evidence>
<dbReference type="Proteomes" id="UP000770015">
    <property type="component" value="Unassembled WGS sequence"/>
</dbReference>
<comment type="caution">
    <text evidence="2">The sequence shown here is derived from an EMBL/GenBank/DDBJ whole genome shotgun (WGS) entry which is preliminary data.</text>
</comment>
<feature type="signal peptide" evidence="1">
    <location>
        <begin position="1"/>
        <end position="28"/>
    </location>
</feature>
<sequence length="70" mass="7548">MRVLIRLPCPLRALPALLILANLRPTPGHRGGSCQPMLGSWPVACLKLTTATLDRTRKPRMATCTLVGTA</sequence>
<dbReference type="AlphaFoldDB" id="A0A9P8VFR3"/>
<evidence type="ECO:0000256" key="1">
    <source>
        <dbReference type="SAM" id="SignalP"/>
    </source>
</evidence>
<keyword evidence="1" id="KW-0732">Signal</keyword>
<dbReference type="EMBL" id="JAGSXJ010000006">
    <property type="protein sequence ID" value="KAH6690694.1"/>
    <property type="molecule type" value="Genomic_DNA"/>
</dbReference>
<reference evidence="2" key="1">
    <citation type="journal article" date="2021" name="Nat. Commun.">
        <title>Genetic determinants of endophytism in the Arabidopsis root mycobiome.</title>
        <authorList>
            <person name="Mesny F."/>
            <person name="Miyauchi S."/>
            <person name="Thiergart T."/>
            <person name="Pickel B."/>
            <person name="Atanasova L."/>
            <person name="Karlsson M."/>
            <person name="Huettel B."/>
            <person name="Barry K.W."/>
            <person name="Haridas S."/>
            <person name="Chen C."/>
            <person name="Bauer D."/>
            <person name="Andreopoulos W."/>
            <person name="Pangilinan J."/>
            <person name="LaButti K."/>
            <person name="Riley R."/>
            <person name="Lipzen A."/>
            <person name="Clum A."/>
            <person name="Drula E."/>
            <person name="Henrissat B."/>
            <person name="Kohler A."/>
            <person name="Grigoriev I.V."/>
            <person name="Martin F.M."/>
            <person name="Hacquard S."/>
        </authorList>
    </citation>
    <scope>NUCLEOTIDE SEQUENCE</scope>
    <source>
        <strain evidence="2">MPI-SDFR-AT-0117</strain>
    </source>
</reference>